<dbReference type="GO" id="GO:0004674">
    <property type="term" value="F:protein serine/threonine kinase activity"/>
    <property type="evidence" value="ECO:0007669"/>
    <property type="project" value="UniProtKB-KW"/>
</dbReference>
<dbReference type="InterPro" id="IPR011009">
    <property type="entry name" value="Kinase-like_dom_sf"/>
</dbReference>
<feature type="compositionally biased region" description="Low complexity" evidence="7">
    <location>
        <begin position="355"/>
        <end position="390"/>
    </location>
</feature>
<dbReference type="Gene3D" id="3.30.200.20">
    <property type="entry name" value="Phosphorylase Kinase, domain 1"/>
    <property type="match status" value="1"/>
</dbReference>
<comment type="caution">
    <text evidence="10">The sequence shown here is derived from an EMBL/GenBank/DDBJ whole genome shotgun (WGS) entry which is preliminary data.</text>
</comment>
<feature type="transmembrane region" description="Helical" evidence="8">
    <location>
        <begin position="425"/>
        <end position="446"/>
    </location>
</feature>
<feature type="compositionally biased region" description="Pro residues" evidence="7">
    <location>
        <begin position="335"/>
        <end position="354"/>
    </location>
</feature>
<evidence type="ECO:0000256" key="3">
    <source>
        <dbReference type="ARBA" id="ARBA00022679"/>
    </source>
</evidence>
<dbReference type="SMART" id="SM00220">
    <property type="entry name" value="S_TKc"/>
    <property type="match status" value="1"/>
</dbReference>
<evidence type="ECO:0000256" key="7">
    <source>
        <dbReference type="SAM" id="MobiDB-lite"/>
    </source>
</evidence>
<evidence type="ECO:0000256" key="8">
    <source>
        <dbReference type="SAM" id="Phobius"/>
    </source>
</evidence>
<evidence type="ECO:0000256" key="6">
    <source>
        <dbReference type="ARBA" id="ARBA00022840"/>
    </source>
</evidence>
<dbReference type="CDD" id="cd14014">
    <property type="entry name" value="STKc_PknB_like"/>
    <property type="match status" value="1"/>
</dbReference>
<dbReference type="EC" id="2.7.11.1" evidence="1"/>
<protein>
    <recommendedName>
        <fullName evidence="1">non-specific serine/threonine protein kinase</fullName>
        <ecNumber evidence="1">2.7.11.1</ecNumber>
    </recommendedName>
</protein>
<keyword evidence="8" id="KW-0812">Transmembrane</keyword>
<keyword evidence="6" id="KW-0067">ATP-binding</keyword>
<feature type="region of interest" description="Disordered" evidence="7">
    <location>
        <begin position="454"/>
        <end position="487"/>
    </location>
</feature>
<evidence type="ECO:0000256" key="1">
    <source>
        <dbReference type="ARBA" id="ARBA00012513"/>
    </source>
</evidence>
<keyword evidence="8" id="KW-0472">Membrane</keyword>
<dbReference type="PANTHER" id="PTHR43289">
    <property type="entry name" value="MITOGEN-ACTIVATED PROTEIN KINASE KINASE KINASE 20-RELATED"/>
    <property type="match status" value="1"/>
</dbReference>
<dbReference type="EMBL" id="JAKKOR010000003">
    <property type="protein sequence ID" value="MCF8587863.1"/>
    <property type="molecule type" value="Genomic_DNA"/>
</dbReference>
<sequence>MFSPGQQFADYRIVRVLGAGGMGEVYLAKHPRLPREDALKVLPTELTDDPTYRARFIREADLAAGLDHSSIVSVYDRGEDQGQLWITMKYIPGSDANVLMKQSGPFAVQDVVDVVTSVADALDYAHGKGLLHRDVKPANILIDGTSATRHKIYLTDFGIARTLGNDTALTAANLTVGSIQYTSPEQLRGGDLNGRADQYSLACTAFKLLTGRAPYPERKPTEIINAHLNSPIPHARELRPELPGEVDAVLARGMDKKAVNRYPTCADFARDLKAALRASGGAPRFPATMINPGPSRPPTPPAPPRPSPAPPHTPAQPPPAQPTSTPSPWAQQPSGPQPSGPQAPGPQTPGPPPQNAGLPYPGAQQPGTQQPGTQQSGPQQFAPQQFAYGSGPLGPQPPYGGPPQPPYGPPGGNGSGPGGGRGKQIVLILGAIVLVAALATGLAFVVKAAIGDDGDDEADGPSSTVPSSVTTSPSTSNSNPAVVNGVPTQCVNGQPASNTSTRQLSSGKISIPSTVLPSGWDPDRGTHFPFVAQADGVTLNRPPGAATWVAQIAVGVLPSDFNAHTEEIARKYIECLSVGPGYDTVSVGALRYGQVINAKVDNRDTDYTLLNATIPVSNGPSGVTGDDVLVVVVDSRPMTVAIGISPIGDASTQQAVDKAVRGLLVRD</sequence>
<proteinExistence type="predicted"/>
<dbReference type="PANTHER" id="PTHR43289:SF6">
    <property type="entry name" value="SERINE_THREONINE-PROTEIN KINASE NEKL-3"/>
    <property type="match status" value="1"/>
</dbReference>
<dbReference type="InterPro" id="IPR000719">
    <property type="entry name" value="Prot_kinase_dom"/>
</dbReference>
<feature type="compositionally biased region" description="Pro residues" evidence="7">
    <location>
        <begin position="394"/>
        <end position="409"/>
    </location>
</feature>
<feature type="compositionally biased region" description="Low complexity" evidence="7">
    <location>
        <begin position="322"/>
        <end position="334"/>
    </location>
</feature>
<dbReference type="InterPro" id="IPR008271">
    <property type="entry name" value="Ser/Thr_kinase_AS"/>
</dbReference>
<evidence type="ECO:0000313" key="11">
    <source>
        <dbReference type="Proteomes" id="UP001200110"/>
    </source>
</evidence>
<keyword evidence="11" id="KW-1185">Reference proteome</keyword>
<feature type="compositionally biased region" description="Pro residues" evidence="7">
    <location>
        <begin position="294"/>
        <end position="321"/>
    </location>
</feature>
<reference evidence="10 11" key="1">
    <citation type="submission" date="2022-01" db="EMBL/GenBank/DDBJ databases">
        <authorList>
            <person name="Huang Y."/>
        </authorList>
    </citation>
    <scope>NUCLEOTIDE SEQUENCE [LARGE SCALE GENOMIC DNA]</scope>
    <source>
        <strain evidence="10 11">HY366</strain>
    </source>
</reference>
<evidence type="ECO:0000256" key="5">
    <source>
        <dbReference type="ARBA" id="ARBA00022777"/>
    </source>
</evidence>
<keyword evidence="8" id="KW-1133">Transmembrane helix</keyword>
<evidence type="ECO:0000313" key="10">
    <source>
        <dbReference type="EMBL" id="MCF8587863.1"/>
    </source>
</evidence>
<feature type="compositionally biased region" description="Low complexity" evidence="7">
    <location>
        <begin position="460"/>
        <end position="484"/>
    </location>
</feature>
<evidence type="ECO:0000259" key="9">
    <source>
        <dbReference type="PROSITE" id="PS50011"/>
    </source>
</evidence>
<evidence type="ECO:0000256" key="2">
    <source>
        <dbReference type="ARBA" id="ARBA00022527"/>
    </source>
</evidence>
<organism evidence="10 11">
    <name type="scientific">Gordonia liuliyuniae</name>
    <dbReference type="NCBI Taxonomy" id="2911517"/>
    <lineage>
        <taxon>Bacteria</taxon>
        <taxon>Bacillati</taxon>
        <taxon>Actinomycetota</taxon>
        <taxon>Actinomycetes</taxon>
        <taxon>Mycobacteriales</taxon>
        <taxon>Gordoniaceae</taxon>
        <taxon>Gordonia</taxon>
    </lineage>
</organism>
<keyword evidence="4" id="KW-0547">Nucleotide-binding</keyword>
<gene>
    <name evidence="10" type="ORF">L5G33_05180</name>
</gene>
<dbReference type="PROSITE" id="PS00108">
    <property type="entry name" value="PROTEIN_KINASE_ST"/>
    <property type="match status" value="1"/>
</dbReference>
<dbReference type="RefSeq" id="WP_236997085.1">
    <property type="nucleotide sequence ID" value="NZ_JAKKOR010000003.1"/>
</dbReference>
<dbReference type="SUPFAM" id="SSF56112">
    <property type="entry name" value="Protein kinase-like (PK-like)"/>
    <property type="match status" value="1"/>
</dbReference>
<dbReference type="Pfam" id="PF00069">
    <property type="entry name" value="Pkinase"/>
    <property type="match status" value="1"/>
</dbReference>
<keyword evidence="2 10" id="KW-0723">Serine/threonine-protein kinase</keyword>
<dbReference type="Gene3D" id="1.10.510.10">
    <property type="entry name" value="Transferase(Phosphotransferase) domain 1"/>
    <property type="match status" value="1"/>
</dbReference>
<accession>A0ABS9IQM7</accession>
<feature type="region of interest" description="Disordered" evidence="7">
    <location>
        <begin position="279"/>
        <end position="418"/>
    </location>
</feature>
<evidence type="ECO:0000256" key="4">
    <source>
        <dbReference type="ARBA" id="ARBA00022741"/>
    </source>
</evidence>
<keyword evidence="3" id="KW-0808">Transferase</keyword>
<feature type="domain" description="Protein kinase" evidence="9">
    <location>
        <begin position="11"/>
        <end position="276"/>
    </location>
</feature>
<dbReference type="Proteomes" id="UP001200110">
    <property type="component" value="Unassembled WGS sequence"/>
</dbReference>
<dbReference type="PROSITE" id="PS50011">
    <property type="entry name" value="PROTEIN_KINASE_DOM"/>
    <property type="match status" value="1"/>
</dbReference>
<keyword evidence="5 10" id="KW-0418">Kinase</keyword>
<name>A0ABS9IQM7_9ACTN</name>